<reference evidence="8" key="1">
    <citation type="submission" date="2022-11" db="EMBL/GenBank/DDBJ databases">
        <title>Complete Genome Sequences of three Polynucleobacter sp. Subcluster PnecC Strains KF022, KF023, and KF032 Isolated from a Shallow Eutrophic Lake in Japan.</title>
        <authorList>
            <person name="Ogata Y."/>
            <person name="Watanabe K."/>
            <person name="Takemine S."/>
            <person name="Shindo C."/>
            <person name="Kurokawa R."/>
            <person name="Suda W."/>
        </authorList>
    </citation>
    <scope>NUCLEOTIDE SEQUENCE</scope>
    <source>
        <strain evidence="8">KF023</strain>
    </source>
</reference>
<evidence type="ECO:0000256" key="1">
    <source>
        <dbReference type="ARBA" id="ARBA00004651"/>
    </source>
</evidence>
<evidence type="ECO:0000256" key="5">
    <source>
        <dbReference type="ARBA" id="ARBA00023136"/>
    </source>
</evidence>
<dbReference type="AlphaFoldDB" id="A0A9C7CBF9"/>
<evidence type="ECO:0000256" key="6">
    <source>
        <dbReference type="SAM" id="Phobius"/>
    </source>
</evidence>
<evidence type="ECO:0000259" key="7">
    <source>
        <dbReference type="Pfam" id="PF01292"/>
    </source>
</evidence>
<feature type="transmembrane region" description="Helical" evidence="6">
    <location>
        <begin position="222"/>
        <end position="240"/>
    </location>
</feature>
<comment type="subcellular location">
    <subcellularLocation>
        <location evidence="1">Cell membrane</location>
        <topology evidence="1">Multi-pass membrane protein</topology>
    </subcellularLocation>
</comment>
<dbReference type="SUPFAM" id="SSF81342">
    <property type="entry name" value="Transmembrane di-heme cytochromes"/>
    <property type="match status" value="1"/>
</dbReference>
<evidence type="ECO:0000256" key="3">
    <source>
        <dbReference type="ARBA" id="ARBA00022692"/>
    </source>
</evidence>
<dbReference type="Pfam" id="PF01292">
    <property type="entry name" value="Ni_hydr_CYTB"/>
    <property type="match status" value="1"/>
</dbReference>
<dbReference type="InterPro" id="IPR011577">
    <property type="entry name" value="Cyt_b561_bac/Ni-Hgenase"/>
</dbReference>
<dbReference type="GO" id="GO:0020037">
    <property type="term" value="F:heme binding"/>
    <property type="evidence" value="ECO:0007669"/>
    <property type="project" value="TreeGrafter"/>
</dbReference>
<evidence type="ECO:0000256" key="2">
    <source>
        <dbReference type="ARBA" id="ARBA00022475"/>
    </source>
</evidence>
<feature type="transmembrane region" description="Helical" evidence="6">
    <location>
        <begin position="57"/>
        <end position="75"/>
    </location>
</feature>
<evidence type="ECO:0000313" key="8">
    <source>
        <dbReference type="EMBL" id="BDT77661.1"/>
    </source>
</evidence>
<dbReference type="GO" id="GO:0009055">
    <property type="term" value="F:electron transfer activity"/>
    <property type="evidence" value="ECO:0007669"/>
    <property type="project" value="InterPro"/>
</dbReference>
<keyword evidence="3 6" id="KW-0812">Transmembrane</keyword>
<dbReference type="KEGG" id="pyt:PKF023_14640"/>
<protein>
    <recommendedName>
        <fullName evidence="7">Cytochrome b561 bacterial/Ni-hydrogenase domain-containing protein</fullName>
    </recommendedName>
</protein>
<gene>
    <name evidence="8" type="ORF">PKF023_14640</name>
</gene>
<dbReference type="InterPro" id="IPR016174">
    <property type="entry name" value="Di-haem_cyt_TM"/>
</dbReference>
<dbReference type="InterPro" id="IPR051542">
    <property type="entry name" value="Hydrogenase_cytochrome"/>
</dbReference>
<name>A0A9C7CBF9_9BURK</name>
<dbReference type="GO" id="GO:0005886">
    <property type="term" value="C:plasma membrane"/>
    <property type="evidence" value="ECO:0007669"/>
    <property type="project" value="UniProtKB-SubCell"/>
</dbReference>
<keyword evidence="2" id="KW-1003">Cell membrane</keyword>
<dbReference type="Proteomes" id="UP001211097">
    <property type="component" value="Chromosome"/>
</dbReference>
<organism evidence="8">
    <name type="scientific">Polynucleobacter yangtzensis</name>
    <dbReference type="NCBI Taxonomy" id="1743159"/>
    <lineage>
        <taxon>Bacteria</taxon>
        <taxon>Pseudomonadati</taxon>
        <taxon>Pseudomonadota</taxon>
        <taxon>Betaproteobacteria</taxon>
        <taxon>Burkholderiales</taxon>
        <taxon>Burkholderiaceae</taxon>
        <taxon>Polynucleobacter</taxon>
    </lineage>
</organism>
<sequence>MNSQHFKGEASYPLNMKKIIRVWDLPIRLFHWLLVLCIIGSFISVNIGGNAIQWHAYFGYSILCLLIFRIIWGFIGSTHARFVSFFPSKKAILAYLQGGSPRMLGHNPVGALSVFALLFVLCVQVTTGLFVDDEIAFQGPLAKYVSSSVSSFLSQIHEGNQVVIYTLITIHIAAIWFYKKFKGENLIKPMISGDKEIDPSEEAKYLPADLGRASNDGGLQRGFALLLFSLIAVVVGYFITK</sequence>
<dbReference type="Gene3D" id="1.20.950.20">
    <property type="entry name" value="Transmembrane di-heme cytochromes, Chain C"/>
    <property type="match status" value="1"/>
</dbReference>
<proteinExistence type="predicted"/>
<evidence type="ECO:0000256" key="4">
    <source>
        <dbReference type="ARBA" id="ARBA00022989"/>
    </source>
</evidence>
<keyword evidence="5 6" id="KW-0472">Membrane</keyword>
<feature type="transmembrane region" description="Helical" evidence="6">
    <location>
        <begin position="162"/>
        <end position="178"/>
    </location>
</feature>
<dbReference type="GO" id="GO:0022904">
    <property type="term" value="P:respiratory electron transport chain"/>
    <property type="evidence" value="ECO:0007669"/>
    <property type="project" value="InterPro"/>
</dbReference>
<accession>A0A9C7CBF9</accession>
<dbReference type="PANTHER" id="PTHR30485">
    <property type="entry name" value="NI/FE-HYDROGENASE 1 B-TYPE CYTOCHROME SUBUNIT"/>
    <property type="match status" value="1"/>
</dbReference>
<feature type="domain" description="Cytochrome b561 bacterial/Ni-hydrogenase" evidence="7">
    <location>
        <begin position="22"/>
        <end position="193"/>
    </location>
</feature>
<dbReference type="PANTHER" id="PTHR30485:SF2">
    <property type="entry name" value="BLL0597 PROTEIN"/>
    <property type="match status" value="1"/>
</dbReference>
<dbReference type="EMBL" id="AP026973">
    <property type="protein sequence ID" value="BDT77661.1"/>
    <property type="molecule type" value="Genomic_DNA"/>
</dbReference>
<feature type="transmembrane region" description="Helical" evidence="6">
    <location>
        <begin position="109"/>
        <end position="131"/>
    </location>
</feature>
<feature type="transmembrane region" description="Helical" evidence="6">
    <location>
        <begin position="25"/>
        <end position="45"/>
    </location>
</feature>
<keyword evidence="4 6" id="KW-1133">Transmembrane helix</keyword>